<evidence type="ECO:0000313" key="3">
    <source>
        <dbReference type="EMBL" id="RCK67961.1"/>
    </source>
</evidence>
<dbReference type="PANTHER" id="PTHR31616">
    <property type="entry name" value="TREHALASE"/>
    <property type="match status" value="1"/>
</dbReference>
<dbReference type="Pfam" id="PF00723">
    <property type="entry name" value="Glyco_hydro_15"/>
    <property type="match status" value="1"/>
</dbReference>
<dbReference type="InterPro" id="IPR012341">
    <property type="entry name" value="6hp_glycosidase-like_sf"/>
</dbReference>
<proteinExistence type="predicted"/>
<evidence type="ECO:0000259" key="1">
    <source>
        <dbReference type="Pfam" id="PF00723"/>
    </source>
</evidence>
<accession>A0A367YSJ1</accession>
<name>A0A367YSJ1_9ACTN</name>
<dbReference type="Gene3D" id="1.50.10.10">
    <property type="match status" value="1"/>
</dbReference>
<feature type="domain" description="GH15-like" evidence="1">
    <location>
        <begin position="235"/>
        <end position="585"/>
    </location>
</feature>
<dbReference type="GO" id="GO:0004553">
    <property type="term" value="F:hydrolase activity, hydrolyzing O-glycosyl compounds"/>
    <property type="evidence" value="ECO:0007669"/>
    <property type="project" value="TreeGrafter"/>
</dbReference>
<protein>
    <submittedName>
        <fullName evidence="3">Glycoside hydrolase family 15 protein</fullName>
    </submittedName>
</protein>
<dbReference type="EMBL" id="QOUI01000016">
    <property type="protein sequence ID" value="RCK67961.1"/>
    <property type="molecule type" value="Genomic_DNA"/>
</dbReference>
<dbReference type="InterPro" id="IPR011613">
    <property type="entry name" value="GH15-like"/>
</dbReference>
<feature type="domain" description="Trehalase-like N-terminal" evidence="2">
    <location>
        <begin position="2"/>
        <end position="177"/>
    </location>
</feature>
<reference evidence="3 4" key="1">
    <citation type="submission" date="2018-07" db="EMBL/GenBank/DDBJ databases">
        <title>Desertimonas flava gen. nov. sp. nov.</title>
        <authorList>
            <person name="Liu S."/>
        </authorList>
    </citation>
    <scope>NUCLEOTIDE SEQUENCE [LARGE SCALE GENOMIC DNA]</scope>
    <source>
        <strain evidence="3 4">16Sb5-5</strain>
    </source>
</reference>
<comment type="caution">
    <text evidence="3">The sequence shown here is derived from an EMBL/GenBank/DDBJ whole genome shotgun (WGS) entry which is preliminary data.</text>
</comment>
<dbReference type="GO" id="GO:0005975">
    <property type="term" value="P:carbohydrate metabolic process"/>
    <property type="evidence" value="ECO:0007669"/>
    <property type="project" value="InterPro"/>
</dbReference>
<sequence>MAEPISDYALLSDRRGAALVSRRGSIDWLCLPRYDSPSLLAKVLGDDNHGHWTLAPTDPAARSSRRYSDDSFTLLTRWETADGVVEVSDFMPLGDAGHHVVRRIRGLSGTVRMRQEVRFRFDYAGAVPWVRQSPELGDDALLATAGPDMVVLRGSHLDAAGDRSHSAEIDVAAGDVVDLVLTHQASHLPMTPPIDVDAAERETAAAWHAWAESVHHDHQPWSAEVRRSLLVLRALTNADTGGIVAAATTSLPEQLGGVRNWDYRYVWLRDAALTIDALLTHGAVDAAAEWRDWLVRAIAGDPEAMQIMYGIAGERRLPEYEITSLPGHRGSAPVRVGNGAYLQRQWDVYGEVSCALHRARESGLAVDAVAWQMQRAMLSYLAEHWDEPDCGLWEIRGEPRMFTHSRVMVWAAFDRGVRACEQFGLDGPVEQWAELRDRIRADVWEHGYDAGARTFRQSYDRPGVDAALLMLPLVDFVAWDDPAMVGTVEAVERELTRDGMILRYDVGVADDGVAGEESPFLICNFWLVEALASTGRLERATELMQRLVATANDVGLLSEEFEPSTGEQLGNLPQAFSHIGLIRAADAVARARGVQPDQA</sequence>
<gene>
    <name evidence="3" type="ORF">DT076_18635</name>
</gene>
<dbReference type="RefSeq" id="WP_114128209.1">
    <property type="nucleotide sequence ID" value="NZ_QOUI01000016.1"/>
</dbReference>
<dbReference type="PANTHER" id="PTHR31616:SF0">
    <property type="entry name" value="GLUCAN 1,4-ALPHA-GLUCOSIDASE"/>
    <property type="match status" value="1"/>
</dbReference>
<dbReference type="InterPro" id="IPR045582">
    <property type="entry name" value="Trehalase-like_N"/>
</dbReference>
<organism evidence="3 4">
    <name type="scientific">Desertihabitans brevis</name>
    <dbReference type="NCBI Taxonomy" id="2268447"/>
    <lineage>
        <taxon>Bacteria</taxon>
        <taxon>Bacillati</taxon>
        <taxon>Actinomycetota</taxon>
        <taxon>Actinomycetes</taxon>
        <taxon>Propionibacteriales</taxon>
        <taxon>Propionibacteriaceae</taxon>
        <taxon>Desertihabitans</taxon>
    </lineage>
</organism>
<dbReference type="InterPro" id="IPR008928">
    <property type="entry name" value="6-hairpin_glycosidase_sf"/>
</dbReference>
<dbReference type="AlphaFoldDB" id="A0A367YSJ1"/>
<dbReference type="SUPFAM" id="SSF48208">
    <property type="entry name" value="Six-hairpin glycosidases"/>
    <property type="match status" value="1"/>
</dbReference>
<dbReference type="Pfam" id="PF19291">
    <property type="entry name" value="TREH_N"/>
    <property type="match status" value="1"/>
</dbReference>
<keyword evidence="3" id="KW-0378">Hydrolase</keyword>
<evidence type="ECO:0000313" key="4">
    <source>
        <dbReference type="Proteomes" id="UP000252770"/>
    </source>
</evidence>
<dbReference type="Proteomes" id="UP000252770">
    <property type="component" value="Unassembled WGS sequence"/>
</dbReference>
<evidence type="ECO:0000259" key="2">
    <source>
        <dbReference type="Pfam" id="PF19291"/>
    </source>
</evidence>
<keyword evidence="4" id="KW-1185">Reference proteome</keyword>